<dbReference type="GO" id="GO:0005524">
    <property type="term" value="F:ATP binding"/>
    <property type="evidence" value="ECO:0007669"/>
    <property type="project" value="InterPro"/>
</dbReference>
<dbReference type="GO" id="GO:0004553">
    <property type="term" value="F:hydrolase activity, hydrolyzing O-glycosyl compounds"/>
    <property type="evidence" value="ECO:0007669"/>
    <property type="project" value="InterPro"/>
</dbReference>
<dbReference type="GO" id="GO:0030245">
    <property type="term" value="P:cellulose catabolic process"/>
    <property type="evidence" value="ECO:0007669"/>
    <property type="project" value="InterPro"/>
</dbReference>
<dbReference type="SUPFAM" id="SSF56112">
    <property type="entry name" value="Protein kinase-like (PK-like)"/>
    <property type="match status" value="1"/>
</dbReference>
<dbReference type="EMBL" id="MU863898">
    <property type="protein sequence ID" value="KAK4202401.1"/>
    <property type="molecule type" value="Genomic_DNA"/>
</dbReference>
<dbReference type="GO" id="GO:0004672">
    <property type="term" value="F:protein kinase activity"/>
    <property type="evidence" value="ECO:0007669"/>
    <property type="project" value="InterPro"/>
</dbReference>
<keyword evidence="3" id="KW-1185">Reference proteome</keyword>
<dbReference type="AlphaFoldDB" id="A0AAN7AV87"/>
<dbReference type="Pfam" id="PF01341">
    <property type="entry name" value="Glyco_hydro_6"/>
    <property type="match status" value="1"/>
</dbReference>
<name>A0AAN7AV87_9PEZI</name>
<comment type="caution">
    <text evidence="2">The sequence shown here is derived from an EMBL/GenBank/DDBJ whole genome shotgun (WGS) entry which is preliminary data.</text>
</comment>
<evidence type="ECO:0000313" key="3">
    <source>
        <dbReference type="Proteomes" id="UP001303160"/>
    </source>
</evidence>
<accession>A0AAN7AV87</accession>
<reference evidence="2" key="1">
    <citation type="journal article" date="2023" name="Mol. Phylogenet. Evol.">
        <title>Genome-scale phylogeny and comparative genomics of the fungal order Sordariales.</title>
        <authorList>
            <person name="Hensen N."/>
            <person name="Bonometti L."/>
            <person name="Westerberg I."/>
            <person name="Brannstrom I.O."/>
            <person name="Guillou S."/>
            <person name="Cros-Aarteil S."/>
            <person name="Calhoun S."/>
            <person name="Haridas S."/>
            <person name="Kuo A."/>
            <person name="Mondo S."/>
            <person name="Pangilinan J."/>
            <person name="Riley R."/>
            <person name="LaButti K."/>
            <person name="Andreopoulos B."/>
            <person name="Lipzen A."/>
            <person name="Chen C."/>
            <person name="Yan M."/>
            <person name="Daum C."/>
            <person name="Ng V."/>
            <person name="Clum A."/>
            <person name="Steindorff A."/>
            <person name="Ohm R.A."/>
            <person name="Martin F."/>
            <person name="Silar P."/>
            <person name="Natvig D.O."/>
            <person name="Lalanne C."/>
            <person name="Gautier V."/>
            <person name="Ament-Velasquez S.L."/>
            <person name="Kruys A."/>
            <person name="Hutchinson M.I."/>
            <person name="Powell A.J."/>
            <person name="Barry K."/>
            <person name="Miller A.N."/>
            <person name="Grigoriev I.V."/>
            <person name="Debuchy R."/>
            <person name="Gladieux P."/>
            <person name="Hiltunen Thoren M."/>
            <person name="Johannesson H."/>
        </authorList>
    </citation>
    <scope>NUCLEOTIDE SEQUENCE</scope>
    <source>
        <strain evidence="2">CBS 315.58</strain>
    </source>
</reference>
<dbReference type="SUPFAM" id="SSF51989">
    <property type="entry name" value="Glycosyl hydrolases family 6, cellulases"/>
    <property type="match status" value="1"/>
</dbReference>
<dbReference type="InterPro" id="IPR036434">
    <property type="entry name" value="Beta_cellobiohydrolase_sf"/>
</dbReference>
<dbReference type="PANTHER" id="PTHR34876">
    <property type="match status" value="1"/>
</dbReference>
<protein>
    <submittedName>
        <fullName evidence="2">1, 4-beta cellobiohydrolase</fullName>
    </submittedName>
</protein>
<organism evidence="2 3">
    <name type="scientific">Triangularia verruculosa</name>
    <dbReference type="NCBI Taxonomy" id="2587418"/>
    <lineage>
        <taxon>Eukaryota</taxon>
        <taxon>Fungi</taxon>
        <taxon>Dikarya</taxon>
        <taxon>Ascomycota</taxon>
        <taxon>Pezizomycotina</taxon>
        <taxon>Sordariomycetes</taxon>
        <taxon>Sordariomycetidae</taxon>
        <taxon>Sordariales</taxon>
        <taxon>Podosporaceae</taxon>
        <taxon>Triangularia</taxon>
    </lineage>
</organism>
<dbReference type="SMART" id="SM00220">
    <property type="entry name" value="S_TKc"/>
    <property type="match status" value="1"/>
</dbReference>
<dbReference type="InterPro" id="IPR016288">
    <property type="entry name" value="Beta_cellobiohydrolase"/>
</dbReference>
<dbReference type="PRINTS" id="PR00733">
    <property type="entry name" value="GLHYDRLASE6"/>
</dbReference>
<evidence type="ECO:0000313" key="2">
    <source>
        <dbReference type="EMBL" id="KAK4202401.1"/>
    </source>
</evidence>
<reference evidence="2" key="2">
    <citation type="submission" date="2023-05" db="EMBL/GenBank/DDBJ databases">
        <authorList>
            <consortium name="Lawrence Berkeley National Laboratory"/>
            <person name="Steindorff A."/>
            <person name="Hensen N."/>
            <person name="Bonometti L."/>
            <person name="Westerberg I."/>
            <person name="Brannstrom I.O."/>
            <person name="Guillou S."/>
            <person name="Cros-Aarteil S."/>
            <person name="Calhoun S."/>
            <person name="Haridas S."/>
            <person name="Kuo A."/>
            <person name="Mondo S."/>
            <person name="Pangilinan J."/>
            <person name="Riley R."/>
            <person name="Labutti K."/>
            <person name="Andreopoulos B."/>
            <person name="Lipzen A."/>
            <person name="Chen C."/>
            <person name="Yanf M."/>
            <person name="Daum C."/>
            <person name="Ng V."/>
            <person name="Clum A."/>
            <person name="Ohm R."/>
            <person name="Martin F."/>
            <person name="Silar P."/>
            <person name="Natvig D."/>
            <person name="Lalanne C."/>
            <person name="Gautier V."/>
            <person name="Ament-Velasquez S.L."/>
            <person name="Kruys A."/>
            <person name="Hutchinson M.I."/>
            <person name="Powell A.J."/>
            <person name="Barry K."/>
            <person name="Miller A.N."/>
            <person name="Grigoriev I.V."/>
            <person name="Debuchy R."/>
            <person name="Gladieux P."/>
            <person name="Thoren M.H."/>
            <person name="Johannesson H."/>
        </authorList>
    </citation>
    <scope>NUCLEOTIDE SEQUENCE</scope>
    <source>
        <strain evidence="2">CBS 315.58</strain>
    </source>
</reference>
<sequence>MSPERVLQVVGHLNCYRAYSPNDRMLVAQDIYYGTKDGRRLPCRKLLLALIAVNGGAVEGIKALIKEGMDDGCLPLFVISQAGWNLTCRKGGHRHPTIDSILTRLSKREIFTQYCRGLTTPYIHWKENGPHYHYVMHGGGPLPAHALSERYAEGSYGRVYKVEVSPRDRNFNPEKPINTFALKMLKREDDNEDSNPAETHANEFDLEVRAHLFAESRARRRPEIADTRTKAHLLQILATFEVYHFGHPRSDPTYYMLFEWADGDLKTFWRTQRHDPRNLSNCGWMIEQFHGLAKANNCVHIERSLILRLQRSPTRSHMCSSLGDIKPSNVLFVPGRGPGARDRLIMSDFGMRMQPDPRERRVATTYEAPELEMRDPAAITLKADIFSLGCVYLEYITWLLMGHAGLSTFEAARTEVDRSGYRMDTFFESGARNGEVPRLKKGVVEWIKKLKQQPHCHQVIDDLLKLVERDMLDPNYRTRIDSERLVIELGTIWTRWKDSDDPQAFSKLQQILTRPIPCDHIVGVGLQGMGLPEQGSYNDWSGYKMPPTPEEHKRNYVDPLASIISAHPTTAFALIIEPFTLSGFIKQSGKNLSMAEAVYHASIPYALKSLGNLPNAILYLDAGHGGLLGWAEILPHAASNISAAYKAAGSPPQFRGLAINIYNYNSWNLSPGEFTTTRETPRNYAQNEQSYLRLLRTRLQQLGMPNNGIMDTSRNGIYGLRAEWDHWCNVNGAGLGRFPGPNPQSGEQLDAYIWAKGPGYSDGSSDSPIEVYRKYCGGPDAHTPSPERGEWFQEYFETLVREANPPIRV</sequence>
<dbReference type="InterPro" id="IPR000719">
    <property type="entry name" value="Prot_kinase_dom"/>
</dbReference>
<dbReference type="Gene3D" id="3.20.20.40">
    <property type="entry name" value="1, 4-beta cellobiohydrolase"/>
    <property type="match status" value="1"/>
</dbReference>
<evidence type="ECO:0000259" key="1">
    <source>
        <dbReference type="PROSITE" id="PS50011"/>
    </source>
</evidence>
<feature type="domain" description="Protein kinase" evidence="1">
    <location>
        <begin position="145"/>
        <end position="494"/>
    </location>
</feature>
<dbReference type="InterPro" id="IPR011009">
    <property type="entry name" value="Kinase-like_dom_sf"/>
</dbReference>
<proteinExistence type="predicted"/>
<dbReference type="PANTHER" id="PTHR34876:SF2">
    <property type="entry name" value="GLUCANASE"/>
    <property type="match status" value="1"/>
</dbReference>
<dbReference type="Proteomes" id="UP001303160">
    <property type="component" value="Unassembled WGS sequence"/>
</dbReference>
<dbReference type="PROSITE" id="PS50011">
    <property type="entry name" value="PROTEIN_KINASE_DOM"/>
    <property type="match status" value="1"/>
</dbReference>
<gene>
    <name evidence="2" type="ORF">QBC40DRAFT_263445</name>
</gene>
<dbReference type="Gene3D" id="1.10.510.10">
    <property type="entry name" value="Transferase(Phosphotransferase) domain 1"/>
    <property type="match status" value="1"/>
</dbReference>